<proteinExistence type="predicted"/>
<evidence type="ECO:0000313" key="3">
    <source>
        <dbReference type="EMBL" id="KAK9993674.1"/>
    </source>
</evidence>
<protein>
    <recommendedName>
        <fullName evidence="2">SMARCC C-terminal domain-containing protein</fullName>
    </recommendedName>
</protein>
<accession>A0AAW2C988</accession>
<evidence type="ECO:0000313" key="4">
    <source>
        <dbReference type="Proteomes" id="UP001459277"/>
    </source>
</evidence>
<dbReference type="InterPro" id="IPR032451">
    <property type="entry name" value="SMARCC_C"/>
</dbReference>
<feature type="compositionally biased region" description="Polar residues" evidence="1">
    <location>
        <begin position="1"/>
        <end position="11"/>
    </location>
</feature>
<sequence>MMARPISQSCKNDGGMSNGAPAGYVKSIIPGQSTMSDPAQIKLKRLELKLKQFAEVETFLMKECEQVERTRQRIAAERARMITA</sequence>
<dbReference type="AlphaFoldDB" id="A0AAW2C988"/>
<name>A0AAW2C988_9ROSI</name>
<evidence type="ECO:0000256" key="1">
    <source>
        <dbReference type="SAM" id="MobiDB-lite"/>
    </source>
</evidence>
<evidence type="ECO:0000259" key="2">
    <source>
        <dbReference type="Pfam" id="PF16495"/>
    </source>
</evidence>
<reference evidence="3 4" key="1">
    <citation type="submission" date="2024-01" db="EMBL/GenBank/DDBJ databases">
        <title>A telomere-to-telomere, gap-free genome of sweet tea (Lithocarpus litseifolius).</title>
        <authorList>
            <person name="Zhou J."/>
        </authorList>
    </citation>
    <scope>NUCLEOTIDE SEQUENCE [LARGE SCALE GENOMIC DNA]</scope>
    <source>
        <strain evidence="3">Zhou-2022a</strain>
        <tissue evidence="3">Leaf</tissue>
    </source>
</reference>
<feature type="domain" description="SMARCC C-terminal" evidence="2">
    <location>
        <begin position="33"/>
        <end position="82"/>
    </location>
</feature>
<dbReference type="Proteomes" id="UP001459277">
    <property type="component" value="Unassembled WGS sequence"/>
</dbReference>
<gene>
    <name evidence="3" type="ORF">SO802_023377</name>
</gene>
<dbReference type="EMBL" id="JAZDWU010000008">
    <property type="protein sequence ID" value="KAK9993674.1"/>
    <property type="molecule type" value="Genomic_DNA"/>
</dbReference>
<organism evidence="3 4">
    <name type="scientific">Lithocarpus litseifolius</name>
    <dbReference type="NCBI Taxonomy" id="425828"/>
    <lineage>
        <taxon>Eukaryota</taxon>
        <taxon>Viridiplantae</taxon>
        <taxon>Streptophyta</taxon>
        <taxon>Embryophyta</taxon>
        <taxon>Tracheophyta</taxon>
        <taxon>Spermatophyta</taxon>
        <taxon>Magnoliopsida</taxon>
        <taxon>eudicotyledons</taxon>
        <taxon>Gunneridae</taxon>
        <taxon>Pentapetalae</taxon>
        <taxon>rosids</taxon>
        <taxon>fabids</taxon>
        <taxon>Fagales</taxon>
        <taxon>Fagaceae</taxon>
        <taxon>Lithocarpus</taxon>
    </lineage>
</organism>
<comment type="caution">
    <text evidence="3">The sequence shown here is derived from an EMBL/GenBank/DDBJ whole genome shotgun (WGS) entry which is preliminary data.</text>
</comment>
<feature type="region of interest" description="Disordered" evidence="1">
    <location>
        <begin position="1"/>
        <end position="23"/>
    </location>
</feature>
<dbReference type="Pfam" id="PF16495">
    <property type="entry name" value="SWIRM-assoc_1"/>
    <property type="match status" value="1"/>
</dbReference>
<keyword evidence="4" id="KW-1185">Reference proteome</keyword>